<dbReference type="EMBL" id="LDTB01000052">
    <property type="protein sequence ID" value="KTT70510.1"/>
    <property type="molecule type" value="Genomic_DNA"/>
</dbReference>
<evidence type="ECO:0000256" key="1">
    <source>
        <dbReference type="ARBA" id="ARBA00022801"/>
    </source>
</evidence>
<dbReference type="PATRIC" id="fig|869719.3.peg.2447"/>
<name>A0A147HZT9_9SPHN</name>
<gene>
    <name evidence="3" type="ORF">NS334_12325</name>
</gene>
<protein>
    <recommendedName>
        <fullName evidence="2">Peptidase S9 prolyl oligopeptidase catalytic domain-containing protein</fullName>
    </recommendedName>
</protein>
<proteinExistence type="predicted"/>
<dbReference type="Proteomes" id="UP000074310">
    <property type="component" value="Unassembled WGS sequence"/>
</dbReference>
<dbReference type="AlphaFoldDB" id="A0A147HZT9"/>
<keyword evidence="1" id="KW-0378">Hydrolase</keyword>
<evidence type="ECO:0000259" key="2">
    <source>
        <dbReference type="Pfam" id="PF00326"/>
    </source>
</evidence>
<dbReference type="SUPFAM" id="SSF53474">
    <property type="entry name" value="alpha/beta-Hydrolases"/>
    <property type="match status" value="1"/>
</dbReference>
<organism evidence="3 4">
    <name type="scientific">Sphingomonas endophytica</name>
    <dbReference type="NCBI Taxonomy" id="869719"/>
    <lineage>
        <taxon>Bacteria</taxon>
        <taxon>Pseudomonadati</taxon>
        <taxon>Pseudomonadota</taxon>
        <taxon>Alphaproteobacteria</taxon>
        <taxon>Sphingomonadales</taxon>
        <taxon>Sphingomonadaceae</taxon>
        <taxon>Sphingomonas</taxon>
    </lineage>
</organism>
<dbReference type="InterPro" id="IPR029058">
    <property type="entry name" value="AB_hydrolase_fold"/>
</dbReference>
<dbReference type="GO" id="GO:0004252">
    <property type="term" value="F:serine-type endopeptidase activity"/>
    <property type="evidence" value="ECO:0007669"/>
    <property type="project" value="TreeGrafter"/>
</dbReference>
<dbReference type="PANTHER" id="PTHR42776:SF27">
    <property type="entry name" value="DIPEPTIDYL PEPTIDASE FAMILY MEMBER 6"/>
    <property type="match status" value="1"/>
</dbReference>
<comment type="caution">
    <text evidence="3">The sequence shown here is derived from an EMBL/GenBank/DDBJ whole genome shotgun (WGS) entry which is preliminary data.</text>
</comment>
<feature type="domain" description="Peptidase S9 prolyl oligopeptidase catalytic" evidence="2">
    <location>
        <begin position="439"/>
        <end position="645"/>
    </location>
</feature>
<reference evidence="3 4" key="1">
    <citation type="journal article" date="2016" name="Front. Microbiol.">
        <title>Genomic Resource of Rice Seed Associated Bacteria.</title>
        <authorList>
            <person name="Midha S."/>
            <person name="Bansal K."/>
            <person name="Sharma S."/>
            <person name="Kumar N."/>
            <person name="Patil P.P."/>
            <person name="Chaudhry V."/>
            <person name="Patil P.B."/>
        </authorList>
    </citation>
    <scope>NUCLEOTIDE SEQUENCE [LARGE SCALE GENOMIC DNA]</scope>
    <source>
        <strain evidence="3 4">NS334</strain>
    </source>
</reference>
<sequence length="646" mass="69277">MAGTSAIAQTGGAGDDLAKKFGAREAVSEISLSPDGGRIVYVTPQGTRGSSAVVFDLTSDKSSAIGLSDGARLSPVSCGWASSARLICKFYGIGDVGAVRVSYTRLLGFDADGTHALYLGRKSSDSDRINQFDGNVIDWRSGDGKVLMARNFVPSNGAIGSNIRGDYRQGLGVELVDATTGRGQMVERPDTDVDEYYADGQGSIRMKSEMPTHADGQLKGDVIYSYRPTGQAAWKLFSKSLRDDKDSLDPLGVDGTRDVAFAAKRLNGRLALYSVALDGSMKTELVSSNPEVDVASIVRIGRHGRIIGATYVTDRRQIDYFDPEYKKLAASLARALPKTPLIRLLDASADESKLLVYAGSDVDAGTYYLYTKATRKLDGLIDARPELTGVSLGQMSAVRFPAADGTMVPAYLTLPPGGATKGLPAIVMPHGGPNYRDEWGFDWLVQFFAARGYAVLQPQFRGSSGYGDAWFANNGFHSWELAIGDVSDAGRWLVKQGIADPGKLGIVGWSYGGYAALQSNVVDPDLFKAVVAIAPVTDLGRTKDEAEGFSNHDLVERQIGSGENITKGSPARHADRFKAPVLLFHGDTDINVGVGQSRLMDRRLRAAGKKSTLVVFPKLDHQLNDSTVRAELLSKSDAFLRAAFGE</sequence>
<dbReference type="PANTHER" id="PTHR42776">
    <property type="entry name" value="SERINE PEPTIDASE S9 FAMILY MEMBER"/>
    <property type="match status" value="1"/>
</dbReference>
<accession>A0A147HZT9</accession>
<dbReference type="SUPFAM" id="SSF82171">
    <property type="entry name" value="DPP6 N-terminal domain-like"/>
    <property type="match status" value="1"/>
</dbReference>
<keyword evidence="4" id="KW-1185">Reference proteome</keyword>
<dbReference type="Gene3D" id="3.40.50.1820">
    <property type="entry name" value="alpha/beta hydrolase"/>
    <property type="match status" value="1"/>
</dbReference>
<dbReference type="GO" id="GO:0006508">
    <property type="term" value="P:proteolysis"/>
    <property type="evidence" value="ECO:0007669"/>
    <property type="project" value="InterPro"/>
</dbReference>
<dbReference type="InterPro" id="IPR001375">
    <property type="entry name" value="Peptidase_S9_cat"/>
</dbReference>
<evidence type="ECO:0000313" key="4">
    <source>
        <dbReference type="Proteomes" id="UP000074310"/>
    </source>
</evidence>
<dbReference type="Pfam" id="PF00326">
    <property type="entry name" value="Peptidase_S9"/>
    <property type="match status" value="1"/>
</dbReference>
<evidence type="ECO:0000313" key="3">
    <source>
        <dbReference type="EMBL" id="KTT70510.1"/>
    </source>
</evidence>